<dbReference type="InterPro" id="IPR010354">
    <property type="entry name" value="Oleate_hydratase"/>
</dbReference>
<dbReference type="GO" id="GO:0050151">
    <property type="term" value="F:oleate hydratase activity"/>
    <property type="evidence" value="ECO:0007669"/>
    <property type="project" value="UniProtKB-EC"/>
</dbReference>
<protein>
    <submittedName>
        <fullName evidence="1">Oleate hydratase</fullName>
        <ecNumber evidence="1">4.2.1.53</ecNumber>
    </submittedName>
</protein>
<organism evidence="1 2">
    <name type="scientific">Ruegeria aquimaris</name>
    <dbReference type="NCBI Taxonomy" id="2984333"/>
    <lineage>
        <taxon>Bacteria</taxon>
        <taxon>Pseudomonadati</taxon>
        <taxon>Pseudomonadota</taxon>
        <taxon>Alphaproteobacteria</taxon>
        <taxon>Rhodobacterales</taxon>
        <taxon>Roseobacteraceae</taxon>
        <taxon>Ruegeria</taxon>
    </lineage>
</organism>
<dbReference type="Pfam" id="PF06100">
    <property type="entry name" value="MCRA"/>
    <property type="match status" value="1"/>
</dbReference>
<comment type="caution">
    <text evidence="1">The sequence shown here is derived from an EMBL/GenBank/DDBJ whole genome shotgun (WGS) entry which is preliminary data.</text>
</comment>
<sequence length="525" mass="58502">MPTVTRSETHHIVGAGIAGLATAVYLCRDTGFSGRNIHIYEASESAGGSLDGAGSAETGYVVRGGRMFEEQFLCTLDLLDSIPLPSDPAVSLKDDLFAFNLMVPGSSNCRLVRDGKPAEDRSDLTLSARDIVDINRLFLHGERGLGGESIEDWFRPTFFDSNFWLMWSTMFSFQPWHSLTEMQRYLWRFIHLFPGFTRIAGILRTRHNQYDSIVAPILAWLKDRGVRLETKTHVEEVTINGTKLDRRVTALGLSNGKTVVVGASDFVYLTLGSMTEGSTLGSRDRAPDCGTSFGASWSLWRKLAKAHEGLGNPDVFVDHSRHTAWTSFTVTMDGPDFFEFMEDFTNNRTGTGGLVTFAGSGWTLSLVMFHQPHFRSQRHGTYTFWGYGLRGDRAGDFVKKPMWEATGAEIVEELCGQLRLTEEQRTWFASARIVPCRMPFITSQFMPRKPGDRPDVRPPGARNFAIIGQYCELPRDCVFTVEYSVRSARSAVSQLTGLVDEPPPVVRTDLDPIVLGRAARVLLGI</sequence>
<dbReference type="EMBL" id="JAOWLB010000009">
    <property type="protein sequence ID" value="MCV2889430.1"/>
    <property type="molecule type" value="Genomic_DNA"/>
</dbReference>
<dbReference type="InterPro" id="IPR036188">
    <property type="entry name" value="FAD/NAD-bd_sf"/>
</dbReference>
<dbReference type="EC" id="4.2.1.53" evidence="1"/>
<dbReference type="PANTHER" id="PTHR37417:SF2">
    <property type="entry name" value="67 KDA MYOSIN-CROSS-REACTIVE ANTIGEN FAMILY PROTEIN (AFU_ORTHOLOGUE AFUA_5G09970)"/>
    <property type="match status" value="1"/>
</dbReference>
<dbReference type="Gene3D" id="3.50.50.60">
    <property type="entry name" value="FAD/NAD(P)-binding domain"/>
    <property type="match status" value="2"/>
</dbReference>
<proteinExistence type="predicted"/>
<keyword evidence="1" id="KW-0456">Lyase</keyword>
<dbReference type="SUPFAM" id="SSF51905">
    <property type="entry name" value="FAD/NAD(P)-binding domain"/>
    <property type="match status" value="1"/>
</dbReference>
<gene>
    <name evidence="1" type="ORF">OE747_13860</name>
</gene>
<name>A0ABT3AL64_9RHOB</name>
<keyword evidence="2" id="KW-1185">Reference proteome</keyword>
<dbReference type="Gene3D" id="3.30.9.80">
    <property type="match status" value="1"/>
</dbReference>
<reference evidence="1 2" key="1">
    <citation type="submission" date="2022-10" db="EMBL/GenBank/DDBJ databases">
        <title>Ruegeria sp. nov., isolated from ocean surface sediments.</title>
        <authorList>
            <person name="He W."/>
            <person name="Xue H.-P."/>
            <person name="Zhang D.-F."/>
        </authorList>
    </citation>
    <scope>NUCLEOTIDE SEQUENCE [LARGE SCALE GENOMIC DNA]</scope>
    <source>
        <strain evidence="1 2">XHP0148</strain>
    </source>
</reference>
<dbReference type="PANTHER" id="PTHR37417">
    <property type="entry name" value="67 KDA MYOSIN-CROSS-REACTIVE ANTIGEN FAMILY PROTEIN (AFU_ORTHOLOGUE AFUA_5G09970)"/>
    <property type="match status" value="1"/>
</dbReference>
<accession>A0ABT3AL64</accession>
<dbReference type="Proteomes" id="UP001320899">
    <property type="component" value="Unassembled WGS sequence"/>
</dbReference>
<dbReference type="NCBIfam" id="NF010584">
    <property type="entry name" value="PRK13977.1"/>
    <property type="match status" value="1"/>
</dbReference>
<dbReference type="RefSeq" id="WP_263829175.1">
    <property type="nucleotide sequence ID" value="NZ_JAOWLB010000009.1"/>
</dbReference>
<evidence type="ECO:0000313" key="1">
    <source>
        <dbReference type="EMBL" id="MCV2889430.1"/>
    </source>
</evidence>
<evidence type="ECO:0000313" key="2">
    <source>
        <dbReference type="Proteomes" id="UP001320899"/>
    </source>
</evidence>